<name>A0AA95JB05_9BACL</name>
<dbReference type="Proteomes" id="UP001178662">
    <property type="component" value="Chromosome"/>
</dbReference>
<dbReference type="EMBL" id="CP119317">
    <property type="protein sequence ID" value="WEK53481.1"/>
    <property type="molecule type" value="Genomic_DNA"/>
</dbReference>
<keyword evidence="2" id="KW-1185">Reference proteome</keyword>
<protein>
    <recommendedName>
        <fullName evidence="3">Transposase</fullName>
    </recommendedName>
</protein>
<organism evidence="1 2">
    <name type="scientific">Candidatus Cohnella colombiensis</name>
    <dbReference type="NCBI Taxonomy" id="3121368"/>
    <lineage>
        <taxon>Bacteria</taxon>
        <taxon>Bacillati</taxon>
        <taxon>Bacillota</taxon>
        <taxon>Bacilli</taxon>
        <taxon>Bacillales</taxon>
        <taxon>Paenibacillaceae</taxon>
        <taxon>Cohnella</taxon>
    </lineage>
</organism>
<evidence type="ECO:0008006" key="3">
    <source>
        <dbReference type="Google" id="ProtNLM"/>
    </source>
</evidence>
<accession>A0AA95JB05</accession>
<reference evidence="1" key="1">
    <citation type="submission" date="2023-03" db="EMBL/GenBank/DDBJ databases">
        <title>Andean soil-derived lignocellulolytic bacterial consortium as a source of novel taxa and putative plastic-active enzymes.</title>
        <authorList>
            <person name="Diaz-Garcia L."/>
            <person name="Chuvochina M."/>
            <person name="Feuerriegel G."/>
            <person name="Bunk B."/>
            <person name="Sproer C."/>
            <person name="Streit W.R."/>
            <person name="Rodriguez L.M."/>
            <person name="Overmann J."/>
            <person name="Jimenez D.J."/>
        </authorList>
    </citation>
    <scope>NUCLEOTIDE SEQUENCE</scope>
    <source>
        <strain evidence="1">MAG 2441</strain>
    </source>
</reference>
<proteinExistence type="predicted"/>
<evidence type="ECO:0000313" key="2">
    <source>
        <dbReference type="Proteomes" id="UP001178662"/>
    </source>
</evidence>
<sequence length="195" mass="22750">MYHKIRNAMHQFDTNNLMTGLVRVNDETMYSHLRYKSENWHQVEQPIHVATSEDEMGNKQYLKIKVCPRLQAPVRSYATTTSGFLMKHVVPEARNTAIVNGGRFGIRRRTREMFNICYHAEKYLSGTYRGIGSKHLQVYLDEFTYIYNHKGNTIFNWLLRDCVTHQTITYPTLTCTPSRRSTKRSRSPEVAAKIG</sequence>
<dbReference type="AlphaFoldDB" id="A0AA95JB05"/>
<gene>
    <name evidence="1" type="ORF">P0Y55_12925</name>
</gene>
<evidence type="ECO:0000313" key="1">
    <source>
        <dbReference type="EMBL" id="WEK53481.1"/>
    </source>
</evidence>